<dbReference type="GO" id="GO:0005576">
    <property type="term" value="C:extracellular region"/>
    <property type="evidence" value="ECO:0007669"/>
    <property type="project" value="UniProtKB-SubCell"/>
</dbReference>
<evidence type="ECO:0000256" key="1">
    <source>
        <dbReference type="ARBA" id="ARBA00004613"/>
    </source>
</evidence>
<dbReference type="PANTHER" id="PTHR34216">
    <property type="match status" value="1"/>
</dbReference>
<dbReference type="SUPFAM" id="SSF88713">
    <property type="entry name" value="Glycoside hydrolase/deacetylase"/>
    <property type="match status" value="1"/>
</dbReference>
<dbReference type="InterPro" id="IPR051398">
    <property type="entry name" value="Polysacch_Deacetylase"/>
</dbReference>
<name>A0A6J7HYB6_9ZZZZ</name>
<feature type="domain" description="NodB homology" evidence="4">
    <location>
        <begin position="68"/>
        <end position="244"/>
    </location>
</feature>
<evidence type="ECO:0000256" key="3">
    <source>
        <dbReference type="SAM" id="MobiDB-lite"/>
    </source>
</evidence>
<evidence type="ECO:0000259" key="4">
    <source>
        <dbReference type="PROSITE" id="PS51677"/>
    </source>
</evidence>
<gene>
    <name evidence="5" type="ORF">UFOPK3662_00744</name>
</gene>
<dbReference type="PANTHER" id="PTHR34216:SF3">
    <property type="entry name" value="POLY-BETA-1,6-N-ACETYL-D-GLUCOSAMINE N-DEACETYLASE"/>
    <property type="match status" value="1"/>
</dbReference>
<feature type="region of interest" description="Disordered" evidence="3">
    <location>
        <begin position="1"/>
        <end position="21"/>
    </location>
</feature>
<sequence length="244" mass="26254">MPHAGDVRAGARQGPVDPPSVRAVAAPRFTVCFHGVGVPTHEREPGEAGYWVTRDRFLELLDWAVAAPGVALSFDDGNTSDLEVVAPALLERGARATFFPVVGRLGDAWSLSAQGLEELIDAGMDVGTHGLTHRPWAGLRGALAREEVLAPRRALEDLLGRRVDRAAAPLGRYDRHTLALLRSDGCAEVNVSDQRPVRPGAWVQPRFSVRADDTAASLRARMLDSLGPARRLRNGAVSLAKRAL</sequence>
<reference evidence="5" key="1">
    <citation type="submission" date="2020-05" db="EMBL/GenBank/DDBJ databases">
        <authorList>
            <person name="Chiriac C."/>
            <person name="Salcher M."/>
            <person name="Ghai R."/>
            <person name="Kavagutti S V."/>
        </authorList>
    </citation>
    <scope>NUCLEOTIDE SEQUENCE</scope>
</reference>
<dbReference type="InterPro" id="IPR002509">
    <property type="entry name" value="NODB_dom"/>
</dbReference>
<evidence type="ECO:0000313" key="5">
    <source>
        <dbReference type="EMBL" id="CAB4923090.1"/>
    </source>
</evidence>
<evidence type="ECO:0000256" key="2">
    <source>
        <dbReference type="ARBA" id="ARBA00022729"/>
    </source>
</evidence>
<dbReference type="GO" id="GO:0016810">
    <property type="term" value="F:hydrolase activity, acting on carbon-nitrogen (but not peptide) bonds"/>
    <property type="evidence" value="ECO:0007669"/>
    <property type="project" value="InterPro"/>
</dbReference>
<dbReference type="Gene3D" id="3.20.20.370">
    <property type="entry name" value="Glycoside hydrolase/deacetylase"/>
    <property type="match status" value="1"/>
</dbReference>
<dbReference type="GO" id="GO:0005975">
    <property type="term" value="P:carbohydrate metabolic process"/>
    <property type="evidence" value="ECO:0007669"/>
    <property type="project" value="InterPro"/>
</dbReference>
<dbReference type="CDD" id="cd10918">
    <property type="entry name" value="CE4_NodB_like_5s_6s"/>
    <property type="match status" value="1"/>
</dbReference>
<dbReference type="Pfam" id="PF01522">
    <property type="entry name" value="Polysacc_deac_1"/>
    <property type="match status" value="1"/>
</dbReference>
<organism evidence="5">
    <name type="scientific">freshwater metagenome</name>
    <dbReference type="NCBI Taxonomy" id="449393"/>
    <lineage>
        <taxon>unclassified sequences</taxon>
        <taxon>metagenomes</taxon>
        <taxon>ecological metagenomes</taxon>
    </lineage>
</organism>
<dbReference type="InterPro" id="IPR011330">
    <property type="entry name" value="Glyco_hydro/deAcase_b/a-brl"/>
</dbReference>
<comment type="subcellular location">
    <subcellularLocation>
        <location evidence="1">Secreted</location>
    </subcellularLocation>
</comment>
<proteinExistence type="predicted"/>
<dbReference type="EMBL" id="CAFBMW010000004">
    <property type="protein sequence ID" value="CAB4923090.1"/>
    <property type="molecule type" value="Genomic_DNA"/>
</dbReference>
<dbReference type="AlphaFoldDB" id="A0A6J7HYB6"/>
<protein>
    <submittedName>
        <fullName evidence="5">Unannotated protein</fullName>
    </submittedName>
</protein>
<keyword evidence="2" id="KW-0732">Signal</keyword>
<accession>A0A6J7HYB6</accession>
<dbReference type="PROSITE" id="PS51677">
    <property type="entry name" value="NODB"/>
    <property type="match status" value="1"/>
</dbReference>